<gene>
    <name evidence="4" type="primary">CFDP2</name>
    <name evidence="4" type="ORF">AWC38_SpisGene18320</name>
</gene>
<dbReference type="InterPro" id="IPR000477">
    <property type="entry name" value="RT_dom"/>
</dbReference>
<dbReference type="Proteomes" id="UP000225706">
    <property type="component" value="Unassembled WGS sequence"/>
</dbReference>
<dbReference type="Pfam" id="PF00078">
    <property type="entry name" value="RVT_1"/>
    <property type="match status" value="1"/>
</dbReference>
<comment type="caution">
    <text evidence="4">The sequence shown here is derived from an EMBL/GenBank/DDBJ whole genome shotgun (WGS) entry which is preliminary data.</text>
</comment>
<dbReference type="InterPro" id="IPR005135">
    <property type="entry name" value="Endo/exonuclease/phosphatase"/>
</dbReference>
<name>A0A2B4RLZ4_STYPI</name>
<dbReference type="AlphaFoldDB" id="A0A2B4RLZ4"/>
<dbReference type="SUPFAM" id="SSF56219">
    <property type="entry name" value="DNase I-like"/>
    <property type="match status" value="1"/>
</dbReference>
<dbReference type="PANTHER" id="PTHR47027:SF25">
    <property type="entry name" value="REVERSE TRANSCRIPTASE DOMAIN-CONTAINING PROTEIN"/>
    <property type="match status" value="1"/>
</dbReference>
<dbReference type="InterPro" id="IPR043502">
    <property type="entry name" value="DNA/RNA_pol_sf"/>
</dbReference>
<dbReference type="Pfam" id="PF14529">
    <property type="entry name" value="Exo_endo_phos_2"/>
    <property type="match status" value="1"/>
</dbReference>
<keyword evidence="1" id="KW-0175">Coiled coil</keyword>
<protein>
    <submittedName>
        <fullName evidence="4">Craniofacial development protein 2</fullName>
    </submittedName>
</protein>
<dbReference type="PANTHER" id="PTHR47027">
    <property type="entry name" value="REVERSE TRANSCRIPTASE DOMAIN-CONTAINING PROTEIN"/>
    <property type="match status" value="1"/>
</dbReference>
<sequence>MEEIIDEEEFALLYEAYKPSNLPFSHSAYEKFSLANKDPAECKADFRVEKRDIPLLLDALRVPPVFQCRNGTICDGVEGLCIMLKRFAYPCRYSDMIPIFGRSVPELSMISNEVVDWMYTTHGHKITQWNHDLLNPAALNQYADAISNKGAALKNCFGFIDGTVRPISRPDANQRIVYNGHKRVHALKFQSVALPNGLIGHLYGPVGRGSSHRQHMTQRRESRQDPTQPIALLSPKSASLLGTWNVRTMFQPGRATIIAHEMKRYKLSILGLSETRWTSSGEMKLADGTTIIYSGHQDDGAPHTEGVAFMLTSESRRAMISWEPINSRIITARFRTKHKKITAHIIQCYAPTNDSTKEDKDDFYGVLTEIVDKAKERDLVMIMGDFNAKIGENNRGYEQIMGKHGLGTINENGERFADFCADCNLVIGGSLFPHKTAHKATWVSPDHVTENQIDHICISQKFRRSLLDTRVKRGADAASDHHLLVARVRLKLKRNYQPRNPRIKYNVHYLMDSDTVQSFRLSLSNRFQPLQDLNIEDEWSDIKESINRTCVEVLGTKTAEHKEWITPGTMGSISKRKHLKEEYNRSRTRREKAEAHKRYEAANSEVKRKIKQDKREYYDTLATKAEEAAAHGNMRDLYDTTRKLAGKFQQTSSQVKDKEGNILTREDEQLKRWAQYFNDLLNRPPPPELPIIPEASAELNVNCGKPSKLEIVRSIKMLKSGKAAGPDNIPPESLKADPDLSADILYGLLGKIWEEEEMPQDWNESYIVKLPKKGDRRECKNYRGISLMSTAGKVLNRIILLRLQGAVDATLRDQQAGFRKDHSCIDQIATLRIIIEQSIEWNTSLYVNFIDFEKAFDSLDRSVLWCLMRHYGIPGKFIRIIKNSYDKMTCRVLHASGLSDSFAVNTGVKQGCLMAPFLFLLAMDWIMKETTREQRNGIQWNLLEQLEDLEFADDIALVSSNNQQMQDKTARLTANSIKLGLHPNVSKTKVMKVNCTNNRPVKVRDTILEEVTSFVYLGSVVSIDGGSDEDIKVRINKARVAFNMLRKVWSSHVISRRTKFRIFNTNVKAVLLYGSETWRTTNQTSQKLQTFVNKCLRRILKISWTDRVTNEMLWELAGEEPIITQISKRKWRWIGHILRKPANNITRQALRWNPQGKRKRGRPRNSWRRGVESQMRNWGHTWATLGRFAQDRTRWRTEVVNGLCSNRS</sequence>
<dbReference type="CDD" id="cd09076">
    <property type="entry name" value="L1-EN"/>
    <property type="match status" value="1"/>
</dbReference>
<keyword evidence="5" id="KW-1185">Reference proteome</keyword>
<reference evidence="5" key="1">
    <citation type="journal article" date="2017" name="bioRxiv">
        <title>Comparative analysis of the genomes of Stylophora pistillata and Acropora digitifera provides evidence for extensive differences between species of corals.</title>
        <authorList>
            <person name="Voolstra C.R."/>
            <person name="Li Y."/>
            <person name="Liew Y.J."/>
            <person name="Baumgarten S."/>
            <person name="Zoccola D."/>
            <person name="Flot J.-F."/>
            <person name="Tambutte S."/>
            <person name="Allemand D."/>
            <person name="Aranda M."/>
        </authorList>
    </citation>
    <scope>NUCLEOTIDE SEQUENCE [LARGE SCALE GENOMIC DNA]</scope>
</reference>
<feature type="domain" description="Reverse transcriptase" evidence="3">
    <location>
        <begin position="751"/>
        <end position="1021"/>
    </location>
</feature>
<accession>A0A2B4RLZ4</accession>
<evidence type="ECO:0000313" key="4">
    <source>
        <dbReference type="EMBL" id="PFX17357.1"/>
    </source>
</evidence>
<dbReference type="SUPFAM" id="SSF56672">
    <property type="entry name" value="DNA/RNA polymerases"/>
    <property type="match status" value="1"/>
</dbReference>
<dbReference type="GO" id="GO:0003824">
    <property type="term" value="F:catalytic activity"/>
    <property type="evidence" value="ECO:0007669"/>
    <property type="project" value="InterPro"/>
</dbReference>
<dbReference type="InterPro" id="IPR036691">
    <property type="entry name" value="Endo/exonu/phosph_ase_sf"/>
</dbReference>
<organism evidence="4 5">
    <name type="scientific">Stylophora pistillata</name>
    <name type="common">Smooth cauliflower coral</name>
    <dbReference type="NCBI Taxonomy" id="50429"/>
    <lineage>
        <taxon>Eukaryota</taxon>
        <taxon>Metazoa</taxon>
        <taxon>Cnidaria</taxon>
        <taxon>Anthozoa</taxon>
        <taxon>Hexacorallia</taxon>
        <taxon>Scleractinia</taxon>
        <taxon>Astrocoeniina</taxon>
        <taxon>Pocilloporidae</taxon>
        <taxon>Stylophora</taxon>
    </lineage>
</organism>
<dbReference type="OrthoDB" id="5990281at2759"/>
<evidence type="ECO:0000259" key="3">
    <source>
        <dbReference type="PROSITE" id="PS50878"/>
    </source>
</evidence>
<feature type="region of interest" description="Disordered" evidence="2">
    <location>
        <begin position="208"/>
        <end position="229"/>
    </location>
</feature>
<evidence type="ECO:0000256" key="2">
    <source>
        <dbReference type="SAM" id="MobiDB-lite"/>
    </source>
</evidence>
<dbReference type="Pfam" id="PF20049">
    <property type="entry name" value="DUF6451"/>
    <property type="match status" value="1"/>
</dbReference>
<dbReference type="PROSITE" id="PS50878">
    <property type="entry name" value="RT_POL"/>
    <property type="match status" value="1"/>
</dbReference>
<dbReference type="InterPro" id="IPR045609">
    <property type="entry name" value="DUF6451"/>
</dbReference>
<feature type="coiled-coil region" evidence="1">
    <location>
        <begin position="576"/>
        <end position="616"/>
    </location>
</feature>
<dbReference type="Gene3D" id="3.60.10.10">
    <property type="entry name" value="Endonuclease/exonuclease/phosphatase"/>
    <property type="match status" value="1"/>
</dbReference>
<dbReference type="CDD" id="cd01650">
    <property type="entry name" value="RT_nLTR_like"/>
    <property type="match status" value="1"/>
</dbReference>
<proteinExistence type="predicted"/>
<dbReference type="EMBL" id="LSMT01000478">
    <property type="protein sequence ID" value="PFX17357.1"/>
    <property type="molecule type" value="Genomic_DNA"/>
</dbReference>
<evidence type="ECO:0000256" key="1">
    <source>
        <dbReference type="SAM" id="Coils"/>
    </source>
</evidence>
<evidence type="ECO:0000313" key="5">
    <source>
        <dbReference type="Proteomes" id="UP000225706"/>
    </source>
</evidence>